<dbReference type="RefSeq" id="WP_145236953.1">
    <property type="nucleotide sequence ID" value="NZ_CP036273.1"/>
</dbReference>
<keyword evidence="1" id="KW-1133">Transmembrane helix</keyword>
<name>A0A517XRB5_9BACT</name>
<keyword evidence="1" id="KW-0812">Transmembrane</keyword>
<evidence type="ECO:0008006" key="4">
    <source>
        <dbReference type="Google" id="ProtNLM"/>
    </source>
</evidence>
<accession>A0A517XRB5</accession>
<proteinExistence type="predicted"/>
<organism evidence="2 3">
    <name type="scientific">Urbifossiella limnaea</name>
    <dbReference type="NCBI Taxonomy" id="2528023"/>
    <lineage>
        <taxon>Bacteria</taxon>
        <taxon>Pseudomonadati</taxon>
        <taxon>Planctomycetota</taxon>
        <taxon>Planctomycetia</taxon>
        <taxon>Gemmatales</taxon>
        <taxon>Gemmataceae</taxon>
        <taxon>Urbifossiella</taxon>
    </lineage>
</organism>
<dbReference type="OrthoDB" id="272105at2"/>
<dbReference type="Gene3D" id="3.80.10.10">
    <property type="entry name" value="Ribonuclease Inhibitor"/>
    <property type="match status" value="1"/>
</dbReference>
<feature type="transmembrane region" description="Helical" evidence="1">
    <location>
        <begin position="6"/>
        <end position="26"/>
    </location>
</feature>
<evidence type="ECO:0000256" key="1">
    <source>
        <dbReference type="SAM" id="Phobius"/>
    </source>
</evidence>
<keyword evidence="3" id="KW-1185">Reference proteome</keyword>
<reference evidence="2 3" key="1">
    <citation type="submission" date="2019-02" db="EMBL/GenBank/DDBJ databases">
        <title>Deep-cultivation of Planctomycetes and their phenomic and genomic characterization uncovers novel biology.</title>
        <authorList>
            <person name="Wiegand S."/>
            <person name="Jogler M."/>
            <person name="Boedeker C."/>
            <person name="Pinto D."/>
            <person name="Vollmers J."/>
            <person name="Rivas-Marin E."/>
            <person name="Kohn T."/>
            <person name="Peeters S.H."/>
            <person name="Heuer A."/>
            <person name="Rast P."/>
            <person name="Oberbeckmann S."/>
            <person name="Bunk B."/>
            <person name="Jeske O."/>
            <person name="Meyerdierks A."/>
            <person name="Storesund J.E."/>
            <person name="Kallscheuer N."/>
            <person name="Luecker S."/>
            <person name="Lage O.M."/>
            <person name="Pohl T."/>
            <person name="Merkel B.J."/>
            <person name="Hornburger P."/>
            <person name="Mueller R.-W."/>
            <person name="Bruemmer F."/>
            <person name="Labrenz M."/>
            <person name="Spormann A.M."/>
            <person name="Op den Camp H."/>
            <person name="Overmann J."/>
            <person name="Amann R."/>
            <person name="Jetten M.S.M."/>
            <person name="Mascher T."/>
            <person name="Medema M.H."/>
            <person name="Devos D.P."/>
            <person name="Kaster A.-K."/>
            <person name="Ovreas L."/>
            <person name="Rohde M."/>
            <person name="Galperin M.Y."/>
            <person name="Jogler C."/>
        </authorList>
    </citation>
    <scope>NUCLEOTIDE SEQUENCE [LARGE SCALE GENOMIC DNA]</scope>
    <source>
        <strain evidence="2 3">ETA_A1</strain>
    </source>
</reference>
<keyword evidence="1" id="KW-0472">Membrane</keyword>
<protein>
    <recommendedName>
        <fullName evidence="4">Leucine-rich repeat domain-containing protein</fullName>
    </recommendedName>
</protein>
<dbReference type="SUPFAM" id="SSF52047">
    <property type="entry name" value="RNI-like"/>
    <property type="match status" value="1"/>
</dbReference>
<feature type="transmembrane region" description="Helical" evidence="1">
    <location>
        <begin position="33"/>
        <end position="52"/>
    </location>
</feature>
<gene>
    <name evidence="2" type="ORF">ETAA1_19920</name>
</gene>
<sequence>MSETVGFAILAAGAAVAAVGFLWLVVRAFRTRFWWGLGTLVFAPVGLVFAAVHRRRALAPLVVVLLGLALTASPVVINRVYQPPREAVVEQTKGETRGTLTGATATDVVEYLKAHRGDAVLQMANRADVTDAVLLEHVAGMPNLRELDLNDTPITDAGLAAVETLPKLESLRIARTKATPSGVTRHVLASKTLVEIDVGGLGVPAPALRAWKNADPARRKYLN</sequence>
<dbReference type="Proteomes" id="UP000319576">
    <property type="component" value="Chromosome"/>
</dbReference>
<dbReference type="KEGG" id="uli:ETAA1_19920"/>
<evidence type="ECO:0000313" key="2">
    <source>
        <dbReference type="EMBL" id="QDU20049.1"/>
    </source>
</evidence>
<feature type="transmembrane region" description="Helical" evidence="1">
    <location>
        <begin position="58"/>
        <end position="77"/>
    </location>
</feature>
<dbReference type="AlphaFoldDB" id="A0A517XRB5"/>
<evidence type="ECO:0000313" key="3">
    <source>
        <dbReference type="Proteomes" id="UP000319576"/>
    </source>
</evidence>
<dbReference type="InterPro" id="IPR032675">
    <property type="entry name" value="LRR_dom_sf"/>
</dbReference>
<dbReference type="EMBL" id="CP036273">
    <property type="protein sequence ID" value="QDU20049.1"/>
    <property type="molecule type" value="Genomic_DNA"/>
</dbReference>